<dbReference type="Proteomes" id="UP000807504">
    <property type="component" value="Unassembled WGS sequence"/>
</dbReference>
<protein>
    <submittedName>
        <fullName evidence="1">Uncharacterized protein</fullName>
    </submittedName>
</protein>
<comment type="caution">
    <text evidence="1">The sequence shown here is derived from an EMBL/GenBank/DDBJ whole genome shotgun (WGS) entry which is preliminary data.</text>
</comment>
<evidence type="ECO:0000313" key="2">
    <source>
        <dbReference type="Proteomes" id="UP000807504"/>
    </source>
</evidence>
<dbReference type="AlphaFoldDB" id="A0A8T0EC40"/>
<proteinExistence type="predicted"/>
<dbReference type="EMBL" id="JABXBU010002228">
    <property type="protein sequence ID" value="KAF8770297.1"/>
    <property type="molecule type" value="Genomic_DNA"/>
</dbReference>
<sequence>MLCSAKFMNLDTSVDLALKILNCSKYSDTSSVDALNLFHYKPESSNFLEDPKCDLRNTICDLYKRNIDASVASLLNPFVHAAFAPVKVVKGNNVCCRCDKTFTVRICQYRIVPPNCVQFARKIVGKKFTDHPSVNHLNLIDYADKVYDFFPSVDTRFYNKDIYGLYLPLIVKDIKHLHEKSLPTILPKFITALKLLDMEEISAVSLNFYFLIIDTILEKRYDQPNLLVKIWKSALMSDRFMVCVFERITDHLPDRSTEKLKWVLIMANFLQFDFYGAWVRGHKLRNFSNCPISSTMISGNFKEMKTLLDNGFLKNSKFLSSYHVLLRCLSRLDSHLARPLERSPIGRMPIVREVLIFLIVRIQKMSSPSPDVIM</sequence>
<gene>
    <name evidence="1" type="ORF">HNY73_017846</name>
</gene>
<keyword evidence="2" id="KW-1185">Reference proteome</keyword>
<evidence type="ECO:0000313" key="1">
    <source>
        <dbReference type="EMBL" id="KAF8770297.1"/>
    </source>
</evidence>
<accession>A0A8T0EC40</accession>
<reference evidence="1" key="1">
    <citation type="journal article" date="2020" name="bioRxiv">
        <title>Chromosome-level reference genome of the European wasp spider Argiope bruennichi: a resource for studies on range expansion and evolutionary adaptation.</title>
        <authorList>
            <person name="Sheffer M.M."/>
            <person name="Hoppe A."/>
            <person name="Krehenwinkel H."/>
            <person name="Uhl G."/>
            <person name="Kuss A.W."/>
            <person name="Jensen L."/>
            <person name="Jensen C."/>
            <person name="Gillespie R.G."/>
            <person name="Hoff K.J."/>
            <person name="Prost S."/>
        </authorList>
    </citation>
    <scope>NUCLEOTIDE SEQUENCE</scope>
</reference>
<organism evidence="1 2">
    <name type="scientific">Argiope bruennichi</name>
    <name type="common">Wasp spider</name>
    <name type="synonym">Aranea bruennichi</name>
    <dbReference type="NCBI Taxonomy" id="94029"/>
    <lineage>
        <taxon>Eukaryota</taxon>
        <taxon>Metazoa</taxon>
        <taxon>Ecdysozoa</taxon>
        <taxon>Arthropoda</taxon>
        <taxon>Chelicerata</taxon>
        <taxon>Arachnida</taxon>
        <taxon>Araneae</taxon>
        <taxon>Araneomorphae</taxon>
        <taxon>Entelegynae</taxon>
        <taxon>Araneoidea</taxon>
        <taxon>Araneidae</taxon>
        <taxon>Argiope</taxon>
    </lineage>
</organism>
<reference evidence="1" key="2">
    <citation type="submission" date="2020-06" db="EMBL/GenBank/DDBJ databases">
        <authorList>
            <person name="Sheffer M."/>
        </authorList>
    </citation>
    <scope>NUCLEOTIDE SEQUENCE</scope>
</reference>
<name>A0A8T0EC40_ARGBR</name>